<evidence type="ECO:0000256" key="5">
    <source>
        <dbReference type="ARBA" id="ARBA00013229"/>
    </source>
</evidence>
<evidence type="ECO:0000256" key="11">
    <source>
        <dbReference type="PROSITE-ProRule" id="PRU10040"/>
    </source>
</evidence>
<comment type="pathway">
    <text evidence="2 12">Glycan metabolism; pectin degradation; 2-dehydro-3-deoxy-D-gluconate from pectin: step 1/5.</text>
</comment>
<evidence type="ECO:0000256" key="6">
    <source>
        <dbReference type="ARBA" id="ARBA00022525"/>
    </source>
</evidence>
<dbReference type="SMART" id="SM00856">
    <property type="entry name" value="PMEI"/>
    <property type="match status" value="1"/>
</dbReference>
<dbReference type="SUPFAM" id="SSF101148">
    <property type="entry name" value="Plant invertase/pectin methylesterase inhibitor"/>
    <property type="match status" value="1"/>
</dbReference>
<organism evidence="14 15">
    <name type="scientific">Solanum pennellii</name>
    <name type="common">Tomato</name>
    <name type="synonym">Lycopersicon pennellii</name>
    <dbReference type="NCBI Taxonomy" id="28526"/>
    <lineage>
        <taxon>Eukaryota</taxon>
        <taxon>Viridiplantae</taxon>
        <taxon>Streptophyta</taxon>
        <taxon>Embryophyta</taxon>
        <taxon>Tracheophyta</taxon>
        <taxon>Spermatophyta</taxon>
        <taxon>Magnoliopsida</taxon>
        <taxon>eudicotyledons</taxon>
        <taxon>Gunneridae</taxon>
        <taxon>Pentapetalae</taxon>
        <taxon>asterids</taxon>
        <taxon>lamiids</taxon>
        <taxon>Solanales</taxon>
        <taxon>Solanaceae</taxon>
        <taxon>Solanoideae</taxon>
        <taxon>Solaneae</taxon>
        <taxon>Solanum</taxon>
        <taxon>Solanum subgen. Lycopersicon</taxon>
    </lineage>
</organism>
<comment type="catalytic activity">
    <reaction evidence="10 12">
        <text>[(1-&gt;4)-alpha-D-galacturonosyl methyl ester](n) + n H2O = [(1-&gt;4)-alpha-D-galacturonosyl](n) + n methanol + n H(+)</text>
        <dbReference type="Rhea" id="RHEA:22380"/>
        <dbReference type="Rhea" id="RHEA-COMP:14570"/>
        <dbReference type="Rhea" id="RHEA-COMP:14573"/>
        <dbReference type="ChEBI" id="CHEBI:15377"/>
        <dbReference type="ChEBI" id="CHEBI:15378"/>
        <dbReference type="ChEBI" id="CHEBI:17790"/>
        <dbReference type="ChEBI" id="CHEBI:140522"/>
        <dbReference type="ChEBI" id="CHEBI:140523"/>
        <dbReference type="EC" id="3.1.1.11"/>
    </reaction>
</comment>
<dbReference type="Pfam" id="PF01095">
    <property type="entry name" value="Pectinesterase"/>
    <property type="match status" value="1"/>
</dbReference>
<dbReference type="Gene3D" id="2.160.20.10">
    <property type="entry name" value="Single-stranded right-handed beta-helix, Pectin lyase-like"/>
    <property type="match status" value="1"/>
</dbReference>
<comment type="subcellular location">
    <subcellularLocation>
        <location evidence="1">Secreted</location>
    </subcellularLocation>
</comment>
<sequence length="562" mass="62631">MYSLQWKTPMLLSLLAIFIIVSLTFFTSLSKNSSETVHIHVHKNIQIAHSHCEDALYKQLCVSTLASLPDLPQKSISQIISSTINVTVVEVKASAKNCTDIREDLPKLEPYEKRALEDCIQLLDNTIIELKSSLVALHPNRSLSQNYNDLQTLLSAAMTNQATCLDGLGRSTKNLRRFVQRRLHTISHHVSNCLAMLKKLKKSSSSLKTRKSLEIYPEYGVVHDGFPNWIKRRDRALLQTPINQTKIDLIVAKDGTGNFSTINEALSAAPNSSRTRFVIYIKAGAYFEYVEVVKKKSMIMFLGDGIGKTLIKGNRSVVDGWTTFRSATVAVVGNGFLAKGITFENYAGPSKHQAVAVRSGSDLSAFYQCSFVAYQDTLYVHSLRQFYRDCDVYGTVDFIFGNAAVVLQNCNLYARKPNDNQKNIFTAQGREDPNQNTGISILSGKIASAADLIPVESTFKNYLGRPWKEYSRTVFMLTHIGSLIDPAGFLEWNGSFALSTLYYGEYMNRGPGSNTSARVTWPGYRVINTSAEASLFTVGNFIEGKEWLPDTGFPFYVNLTAS</sequence>
<evidence type="ECO:0000313" key="14">
    <source>
        <dbReference type="Proteomes" id="UP000694930"/>
    </source>
</evidence>
<comment type="similarity">
    <text evidence="4">In the C-terminal section; belongs to the pectinesterase family.</text>
</comment>
<dbReference type="RefSeq" id="XP_015088337.1">
    <property type="nucleotide sequence ID" value="XM_015232851.2"/>
</dbReference>
<dbReference type="NCBIfam" id="TIGR01614">
    <property type="entry name" value="PME_inhib"/>
    <property type="match status" value="1"/>
</dbReference>
<evidence type="ECO:0000259" key="13">
    <source>
        <dbReference type="SMART" id="SM00856"/>
    </source>
</evidence>
<reference evidence="15" key="2">
    <citation type="submission" date="2025-08" db="UniProtKB">
        <authorList>
            <consortium name="RefSeq"/>
        </authorList>
    </citation>
    <scope>IDENTIFICATION</scope>
</reference>
<protein>
    <recommendedName>
        <fullName evidence="5 12">Pectinesterase</fullName>
        <ecNumber evidence="5 12">3.1.1.11</ecNumber>
    </recommendedName>
</protein>
<dbReference type="InterPro" id="IPR035513">
    <property type="entry name" value="Invertase/methylesterase_inhib"/>
</dbReference>
<keyword evidence="7 12" id="KW-0378">Hydrolase</keyword>
<keyword evidence="9" id="KW-0961">Cell wall biogenesis/degradation</keyword>
<dbReference type="PROSITE" id="PS00503">
    <property type="entry name" value="PECTINESTERASE_2"/>
    <property type="match status" value="1"/>
</dbReference>
<accession>A0ABM1HP38</accession>
<reference evidence="14" key="1">
    <citation type="journal article" date="2014" name="Nat. Genet.">
        <title>The genome of the stress-tolerant wild tomato species Solanum pennellii.</title>
        <authorList>
            <person name="Bolger A."/>
            <person name="Scossa F."/>
            <person name="Bolger M.E."/>
            <person name="Lanz C."/>
            <person name="Maumus F."/>
            <person name="Tohge T."/>
            <person name="Quesneville H."/>
            <person name="Alseekh S."/>
            <person name="Sorensen I."/>
            <person name="Lichtenstein G."/>
            <person name="Fich E.A."/>
            <person name="Conte M."/>
            <person name="Keller H."/>
            <person name="Schneeberger K."/>
            <person name="Schwacke R."/>
            <person name="Ofner I."/>
            <person name="Vrebalov J."/>
            <person name="Xu Y."/>
            <person name="Osorio S."/>
            <person name="Aflitos S.A."/>
            <person name="Schijlen E."/>
            <person name="Jimenez-Gomez J.M."/>
            <person name="Ryngajllo M."/>
            <person name="Kimura S."/>
            <person name="Kumar R."/>
            <person name="Koenig D."/>
            <person name="Headland L.R."/>
            <person name="Maloof J.N."/>
            <person name="Sinha N."/>
            <person name="van Ham R.C."/>
            <person name="Lankhorst R.K."/>
            <person name="Mao L."/>
            <person name="Vogel A."/>
            <person name="Arsova B."/>
            <person name="Panstruga R."/>
            <person name="Fei Z."/>
            <person name="Rose J.K."/>
            <person name="Zamir D."/>
            <person name="Carrari F."/>
            <person name="Giovannoni J.J."/>
            <person name="Weigel D."/>
            <person name="Usadel B."/>
            <person name="Fernie A.R."/>
        </authorList>
    </citation>
    <scope>NUCLEOTIDE SEQUENCE [LARGE SCALE GENOMIC DNA]</scope>
    <source>
        <strain evidence="14">cv. LA0716</strain>
    </source>
</reference>
<dbReference type="InterPro" id="IPR000070">
    <property type="entry name" value="Pectinesterase_cat"/>
</dbReference>
<evidence type="ECO:0000313" key="15">
    <source>
        <dbReference type="RefSeq" id="XP_015088337.1"/>
    </source>
</evidence>
<keyword evidence="8 12" id="KW-0063">Aspartyl esterase</keyword>
<keyword evidence="6" id="KW-0964">Secreted</keyword>
<gene>
    <name evidence="15" type="primary">LOC107031463</name>
</gene>
<feature type="domain" description="Pectinesterase inhibitor" evidence="13">
    <location>
        <begin position="43"/>
        <end position="196"/>
    </location>
</feature>
<dbReference type="GeneID" id="107031463"/>
<evidence type="ECO:0000256" key="3">
    <source>
        <dbReference type="ARBA" id="ARBA00006027"/>
    </source>
</evidence>
<feature type="active site" evidence="11">
    <location>
        <position position="397"/>
    </location>
</feature>
<evidence type="ECO:0000256" key="4">
    <source>
        <dbReference type="ARBA" id="ARBA00007786"/>
    </source>
</evidence>
<evidence type="ECO:0000256" key="7">
    <source>
        <dbReference type="ARBA" id="ARBA00022801"/>
    </source>
</evidence>
<comment type="similarity">
    <text evidence="3">In the N-terminal section; belongs to the PMEI family.</text>
</comment>
<dbReference type="Gene3D" id="1.20.140.40">
    <property type="entry name" value="Invertase/pectin methylesterase inhibitor family protein"/>
    <property type="match status" value="1"/>
</dbReference>
<keyword evidence="14" id="KW-1185">Reference proteome</keyword>
<evidence type="ECO:0000256" key="1">
    <source>
        <dbReference type="ARBA" id="ARBA00004613"/>
    </source>
</evidence>
<dbReference type="InterPro" id="IPR012334">
    <property type="entry name" value="Pectin_lyas_fold"/>
</dbReference>
<dbReference type="InterPro" id="IPR011050">
    <property type="entry name" value="Pectin_lyase_fold/virulence"/>
</dbReference>
<evidence type="ECO:0000256" key="12">
    <source>
        <dbReference type="RuleBase" id="RU000589"/>
    </source>
</evidence>
<dbReference type="SUPFAM" id="SSF51126">
    <property type="entry name" value="Pectin lyase-like"/>
    <property type="match status" value="1"/>
</dbReference>
<dbReference type="InterPro" id="IPR006501">
    <property type="entry name" value="Pectinesterase_inhib_dom"/>
</dbReference>
<dbReference type="PANTHER" id="PTHR31707">
    <property type="entry name" value="PECTINESTERASE"/>
    <property type="match status" value="1"/>
</dbReference>
<evidence type="ECO:0000256" key="8">
    <source>
        <dbReference type="ARBA" id="ARBA00023085"/>
    </source>
</evidence>
<evidence type="ECO:0000256" key="9">
    <source>
        <dbReference type="ARBA" id="ARBA00023316"/>
    </source>
</evidence>
<dbReference type="InterPro" id="IPR033131">
    <property type="entry name" value="Pectinesterase_Asp_AS"/>
</dbReference>
<evidence type="ECO:0000256" key="2">
    <source>
        <dbReference type="ARBA" id="ARBA00005184"/>
    </source>
</evidence>
<evidence type="ECO:0000256" key="10">
    <source>
        <dbReference type="ARBA" id="ARBA00047928"/>
    </source>
</evidence>
<dbReference type="EC" id="3.1.1.11" evidence="5 12"/>
<proteinExistence type="inferred from homology"/>
<dbReference type="Proteomes" id="UP000694930">
    <property type="component" value="Chromosome 9"/>
</dbReference>
<name>A0ABM1HP38_SOLPN</name>
<dbReference type="CDD" id="cd15798">
    <property type="entry name" value="PMEI-like_3"/>
    <property type="match status" value="1"/>
</dbReference>
<dbReference type="Pfam" id="PF04043">
    <property type="entry name" value="PMEI"/>
    <property type="match status" value="1"/>
</dbReference>